<name>A0ABU0MQD3_9PROT</name>
<sequence length="96" mass="10677">MADLQEDINRGQHAQRLLDDPLLVEAFAQLEADYIAGWRSTGARDTDARERLWQAVQIVGKVKAHLEKVAAHGKLADAEAAEIARMGERQKLFGLI</sequence>
<evidence type="ECO:0000313" key="1">
    <source>
        <dbReference type="EMBL" id="MDQ0535398.1"/>
    </source>
</evidence>
<accession>A0ABU0MQD3</accession>
<dbReference type="RefSeq" id="WP_209985940.1">
    <property type="nucleotide sequence ID" value="NZ_JAGINO010000017.1"/>
</dbReference>
<gene>
    <name evidence="1" type="ORF">QO018_004276</name>
</gene>
<evidence type="ECO:0000313" key="2">
    <source>
        <dbReference type="Proteomes" id="UP001244552"/>
    </source>
</evidence>
<dbReference type="Proteomes" id="UP001244552">
    <property type="component" value="Unassembled WGS sequence"/>
</dbReference>
<reference evidence="1 2" key="1">
    <citation type="submission" date="2023-07" db="EMBL/GenBank/DDBJ databases">
        <title>Genomic Encyclopedia of Type Strains, Phase IV (KMG-IV): sequencing the most valuable type-strain genomes for metagenomic binning, comparative biology and taxonomic classification.</title>
        <authorList>
            <person name="Goeker M."/>
        </authorList>
    </citation>
    <scope>NUCLEOTIDE SEQUENCE [LARGE SCALE GENOMIC DNA]</scope>
    <source>
        <strain evidence="1 2">DSM 19922</strain>
    </source>
</reference>
<comment type="caution">
    <text evidence="1">The sequence shown here is derived from an EMBL/GenBank/DDBJ whole genome shotgun (WGS) entry which is preliminary data.</text>
</comment>
<protein>
    <submittedName>
        <fullName evidence="1">Uncharacterized protein</fullName>
    </submittedName>
</protein>
<keyword evidence="2" id="KW-1185">Reference proteome</keyword>
<dbReference type="EMBL" id="JAUSVU010000017">
    <property type="protein sequence ID" value="MDQ0535398.1"/>
    <property type="molecule type" value="Genomic_DNA"/>
</dbReference>
<organism evidence="1 2">
    <name type="scientific">Azospirillum picis</name>
    <dbReference type="NCBI Taxonomy" id="488438"/>
    <lineage>
        <taxon>Bacteria</taxon>
        <taxon>Pseudomonadati</taxon>
        <taxon>Pseudomonadota</taxon>
        <taxon>Alphaproteobacteria</taxon>
        <taxon>Rhodospirillales</taxon>
        <taxon>Azospirillaceae</taxon>
        <taxon>Azospirillum</taxon>
    </lineage>
</organism>
<proteinExistence type="predicted"/>